<dbReference type="Pfam" id="PF00436">
    <property type="entry name" value="SSB"/>
    <property type="match status" value="1"/>
</dbReference>
<dbReference type="Proteomes" id="UP000175707">
    <property type="component" value="Unassembled WGS sequence"/>
</dbReference>
<proteinExistence type="inferred from homology"/>
<evidence type="ECO:0000256" key="4">
    <source>
        <dbReference type="SAM" id="MobiDB-lite"/>
    </source>
</evidence>
<sequence>MYSMNRVQFVGHLGKDIEVRYSPAGNAFGGTSIATSRRVKKGDNYEEVTDWHNLVIIGKQAENAAKHLGKGSYVFVEGRLQTRKWTDKEGQDRYTTEVVVSNIGYLEKKSGDAPTPSSDQGDDFSSEDIPF</sequence>
<dbReference type="InterPro" id="IPR011344">
    <property type="entry name" value="ssDNA-bd"/>
</dbReference>
<comment type="subunit">
    <text evidence="2">Homotetramer.</text>
</comment>
<evidence type="ECO:0000256" key="1">
    <source>
        <dbReference type="ARBA" id="ARBA00023125"/>
    </source>
</evidence>
<evidence type="ECO:0000256" key="2">
    <source>
        <dbReference type="HAMAP-Rule" id="MF_00984"/>
    </source>
</evidence>
<keyword evidence="1 2" id="KW-0238">DNA-binding</keyword>
<evidence type="ECO:0000256" key="3">
    <source>
        <dbReference type="PIRNR" id="PIRNR002070"/>
    </source>
</evidence>
<dbReference type="PIRSF" id="PIRSF002070">
    <property type="entry name" value="SSB"/>
    <property type="match status" value="1"/>
</dbReference>
<dbReference type="HAMAP" id="MF_00984">
    <property type="entry name" value="SSB"/>
    <property type="match status" value="1"/>
</dbReference>
<gene>
    <name evidence="5" type="ORF">BAE30_01010</name>
</gene>
<name>A0A1E7Z2L5_9PROT</name>
<organism evidence="5 6">
    <name type="scientific">Acidithiobacillus caldus</name>
    <dbReference type="NCBI Taxonomy" id="33059"/>
    <lineage>
        <taxon>Bacteria</taxon>
        <taxon>Pseudomonadati</taxon>
        <taxon>Pseudomonadota</taxon>
        <taxon>Acidithiobacillia</taxon>
        <taxon>Acidithiobacillales</taxon>
        <taxon>Acidithiobacillaceae</taxon>
        <taxon>Acidithiobacillus</taxon>
    </lineage>
</organism>
<protein>
    <recommendedName>
        <fullName evidence="2 3">Single-stranded DNA-binding protein</fullName>
        <shortName evidence="2">SSB</shortName>
    </recommendedName>
</protein>
<dbReference type="InterPro" id="IPR000424">
    <property type="entry name" value="Primosome_PriB/ssb"/>
</dbReference>
<dbReference type="NCBIfam" id="TIGR00621">
    <property type="entry name" value="ssb"/>
    <property type="match status" value="1"/>
</dbReference>
<evidence type="ECO:0000313" key="6">
    <source>
        <dbReference type="Proteomes" id="UP000175707"/>
    </source>
</evidence>
<dbReference type="GO" id="GO:0003697">
    <property type="term" value="F:single-stranded DNA binding"/>
    <property type="evidence" value="ECO:0007669"/>
    <property type="project" value="UniProtKB-UniRule"/>
</dbReference>
<dbReference type="InterPro" id="IPR012340">
    <property type="entry name" value="NA-bd_OB-fold"/>
</dbReference>
<reference evidence="5 6" key="1">
    <citation type="submission" date="2016-06" db="EMBL/GenBank/DDBJ databases">
        <title>Gene turnover analysis identifies the evolutionary adaptation of the extremophile Acidithiobacillus caldus.</title>
        <authorList>
            <person name="Zhang X."/>
        </authorList>
    </citation>
    <scope>NUCLEOTIDE SEQUENCE [LARGE SCALE GENOMIC DNA]</scope>
    <source>
        <strain evidence="5 6">S1</strain>
    </source>
</reference>
<dbReference type="AlphaFoldDB" id="A0A1E7Z2L5"/>
<dbReference type="EMBL" id="LZYH01000117">
    <property type="protein sequence ID" value="OFC62999.1"/>
    <property type="molecule type" value="Genomic_DNA"/>
</dbReference>
<evidence type="ECO:0000313" key="5">
    <source>
        <dbReference type="EMBL" id="OFC62999.1"/>
    </source>
</evidence>
<dbReference type="PANTHER" id="PTHR10302:SF27">
    <property type="entry name" value="SINGLE-STRANDED DNA-BINDING PROTEIN"/>
    <property type="match status" value="1"/>
</dbReference>
<dbReference type="GO" id="GO:0009295">
    <property type="term" value="C:nucleoid"/>
    <property type="evidence" value="ECO:0007669"/>
    <property type="project" value="TreeGrafter"/>
</dbReference>
<feature type="compositionally biased region" description="Acidic residues" evidence="4">
    <location>
        <begin position="120"/>
        <end position="131"/>
    </location>
</feature>
<dbReference type="CDD" id="cd04496">
    <property type="entry name" value="SSB_OBF"/>
    <property type="match status" value="1"/>
</dbReference>
<feature type="region of interest" description="Disordered" evidence="4">
    <location>
        <begin position="107"/>
        <end position="131"/>
    </location>
</feature>
<comment type="caution">
    <text evidence="2">Lacks conserved residue(s) required for the propagation of feature annotation.</text>
</comment>
<accession>A0A1E7Z2L5</accession>
<dbReference type="Gene3D" id="2.40.50.140">
    <property type="entry name" value="Nucleic acid-binding proteins"/>
    <property type="match status" value="1"/>
</dbReference>
<dbReference type="SUPFAM" id="SSF50249">
    <property type="entry name" value="Nucleic acid-binding proteins"/>
    <property type="match status" value="1"/>
</dbReference>
<dbReference type="PANTHER" id="PTHR10302">
    <property type="entry name" value="SINGLE-STRANDED DNA-BINDING PROTEIN"/>
    <property type="match status" value="1"/>
</dbReference>
<dbReference type="PROSITE" id="PS50935">
    <property type="entry name" value="SSB"/>
    <property type="match status" value="1"/>
</dbReference>
<comment type="caution">
    <text evidence="5">The sequence shown here is derived from an EMBL/GenBank/DDBJ whole genome shotgun (WGS) entry which is preliminary data.</text>
</comment>
<dbReference type="GO" id="GO:0006260">
    <property type="term" value="P:DNA replication"/>
    <property type="evidence" value="ECO:0007669"/>
    <property type="project" value="InterPro"/>
</dbReference>